<dbReference type="EMBL" id="MHKI01000006">
    <property type="protein sequence ID" value="OGY87651.1"/>
    <property type="molecule type" value="Genomic_DNA"/>
</dbReference>
<evidence type="ECO:0000313" key="2">
    <source>
        <dbReference type="Proteomes" id="UP000176420"/>
    </source>
</evidence>
<organism evidence="1 2">
    <name type="scientific">Candidatus Kerfeldbacteria bacterium RIFOXYB2_FULL_38_14</name>
    <dbReference type="NCBI Taxonomy" id="1798547"/>
    <lineage>
        <taxon>Bacteria</taxon>
        <taxon>Candidatus Kerfeldiibacteriota</taxon>
    </lineage>
</organism>
<accession>A0A1G2BEL3</accession>
<evidence type="ECO:0000313" key="1">
    <source>
        <dbReference type="EMBL" id="OGY87651.1"/>
    </source>
</evidence>
<dbReference type="Proteomes" id="UP000176420">
    <property type="component" value="Unassembled WGS sequence"/>
</dbReference>
<reference evidence="1 2" key="1">
    <citation type="journal article" date="2016" name="Nat. Commun.">
        <title>Thousands of microbial genomes shed light on interconnected biogeochemical processes in an aquifer system.</title>
        <authorList>
            <person name="Anantharaman K."/>
            <person name="Brown C.T."/>
            <person name="Hug L.A."/>
            <person name="Sharon I."/>
            <person name="Castelle C.J."/>
            <person name="Probst A.J."/>
            <person name="Thomas B.C."/>
            <person name="Singh A."/>
            <person name="Wilkins M.J."/>
            <person name="Karaoz U."/>
            <person name="Brodie E.L."/>
            <person name="Williams K.H."/>
            <person name="Hubbard S.S."/>
            <person name="Banfield J.F."/>
        </authorList>
    </citation>
    <scope>NUCLEOTIDE SEQUENCE [LARGE SCALE GENOMIC DNA]</scope>
</reference>
<proteinExistence type="predicted"/>
<gene>
    <name evidence="1" type="ORF">A2319_04340</name>
</gene>
<name>A0A1G2BEL3_9BACT</name>
<dbReference type="AlphaFoldDB" id="A0A1G2BEL3"/>
<protein>
    <recommendedName>
        <fullName evidence="3">Bro-N domain-containing protein</fullName>
    </recommendedName>
</protein>
<evidence type="ECO:0008006" key="3">
    <source>
        <dbReference type="Google" id="ProtNLM"/>
    </source>
</evidence>
<comment type="caution">
    <text evidence="1">The sequence shown here is derived from an EMBL/GenBank/DDBJ whole genome shotgun (WGS) entry which is preliminary data.</text>
</comment>
<sequence length="97" mass="11865">MKNIEKNYKIVLFQSQQIRRVWYHKEWYYSVVDIVAVLTGSTNARDYWYKMKKREKNEAGVELSTICLQLKLESTDGKMREFARQYDRFRVDFYYVG</sequence>